<dbReference type="PANTHER" id="PTHR30346:SF17">
    <property type="entry name" value="LYSR FAMILY TRANSCRIPTIONAL REGULATOR"/>
    <property type="match status" value="1"/>
</dbReference>
<keyword evidence="4" id="KW-0804">Transcription</keyword>
<accession>A0A561E1E0</accession>
<reference evidence="6 7" key="1">
    <citation type="submission" date="2019-06" db="EMBL/GenBank/DDBJ databases">
        <title>Sequencing the genomes of 1000 actinobacteria strains.</title>
        <authorList>
            <person name="Klenk H.-P."/>
        </authorList>
    </citation>
    <scope>NUCLEOTIDE SEQUENCE [LARGE SCALE GENOMIC DNA]</scope>
    <source>
        <strain evidence="6 7">DSM 19560</strain>
    </source>
</reference>
<dbReference type="GO" id="GO:0003700">
    <property type="term" value="F:DNA-binding transcription factor activity"/>
    <property type="evidence" value="ECO:0007669"/>
    <property type="project" value="InterPro"/>
</dbReference>
<proteinExistence type="inferred from homology"/>
<dbReference type="SUPFAM" id="SSF46785">
    <property type="entry name" value="Winged helix' DNA-binding domain"/>
    <property type="match status" value="1"/>
</dbReference>
<evidence type="ECO:0000313" key="6">
    <source>
        <dbReference type="EMBL" id="TWE09417.1"/>
    </source>
</evidence>
<dbReference type="Proteomes" id="UP000318297">
    <property type="component" value="Unassembled WGS sequence"/>
</dbReference>
<dbReference type="GO" id="GO:0003677">
    <property type="term" value="F:DNA binding"/>
    <property type="evidence" value="ECO:0007669"/>
    <property type="project" value="UniProtKB-KW"/>
</dbReference>
<evidence type="ECO:0000259" key="5">
    <source>
        <dbReference type="PROSITE" id="PS50931"/>
    </source>
</evidence>
<sequence>MELKSLIAFVRTVELGSMSRAASALYIGQPAMSRQLAQLSRELGVPLLERTPSGVTPTAAGRELYLRAGEILTLADALEDRVRHAATRPTVVRIGVPSGLPRHWFSRAIARCRDRHPHIRLDLVEATTDEQRSRLQRGELDVALLHTIPPEAPHKHVLTQSYGVAVHDDSPLCQISPLRLDDLAGGRWLTHAAAGHADDTHLRETAARREIPIDWVLHRYSESLALVALASGANGAVLTRESAVRRMPEWVWLPLDDIDSSGHRLAVRTWLAWRDPCPTEVRDVLRVLGEIGGDHDDVATGDDPPDTVFEG</sequence>
<dbReference type="EMBL" id="VIVQ01000003">
    <property type="protein sequence ID" value="TWE09417.1"/>
    <property type="molecule type" value="Genomic_DNA"/>
</dbReference>
<dbReference type="InterPro" id="IPR036388">
    <property type="entry name" value="WH-like_DNA-bd_sf"/>
</dbReference>
<gene>
    <name evidence="6" type="ORF">BKA23_3120</name>
</gene>
<organism evidence="6 7">
    <name type="scientific">Rudaeicoccus suwonensis</name>
    <dbReference type="NCBI Taxonomy" id="657409"/>
    <lineage>
        <taxon>Bacteria</taxon>
        <taxon>Bacillati</taxon>
        <taxon>Actinomycetota</taxon>
        <taxon>Actinomycetes</taxon>
        <taxon>Micrococcales</taxon>
        <taxon>Dermacoccaceae</taxon>
        <taxon>Rudaeicoccus</taxon>
    </lineage>
</organism>
<dbReference type="FunFam" id="1.10.10.10:FF:000001">
    <property type="entry name" value="LysR family transcriptional regulator"/>
    <property type="match status" value="1"/>
</dbReference>
<dbReference type="Pfam" id="PF00126">
    <property type="entry name" value="HTH_1"/>
    <property type="match status" value="1"/>
</dbReference>
<dbReference type="AlphaFoldDB" id="A0A561E1E0"/>
<evidence type="ECO:0000256" key="1">
    <source>
        <dbReference type="ARBA" id="ARBA00009437"/>
    </source>
</evidence>
<dbReference type="GO" id="GO:0032993">
    <property type="term" value="C:protein-DNA complex"/>
    <property type="evidence" value="ECO:0007669"/>
    <property type="project" value="TreeGrafter"/>
</dbReference>
<evidence type="ECO:0000256" key="3">
    <source>
        <dbReference type="ARBA" id="ARBA00023125"/>
    </source>
</evidence>
<dbReference type="InterPro" id="IPR036390">
    <property type="entry name" value="WH_DNA-bd_sf"/>
</dbReference>
<dbReference type="Pfam" id="PF03466">
    <property type="entry name" value="LysR_substrate"/>
    <property type="match status" value="1"/>
</dbReference>
<dbReference type="PANTHER" id="PTHR30346">
    <property type="entry name" value="TRANSCRIPTIONAL DUAL REGULATOR HCAR-RELATED"/>
    <property type="match status" value="1"/>
</dbReference>
<feature type="domain" description="HTH lysR-type" evidence="5">
    <location>
        <begin position="1"/>
        <end position="58"/>
    </location>
</feature>
<evidence type="ECO:0000256" key="2">
    <source>
        <dbReference type="ARBA" id="ARBA00023015"/>
    </source>
</evidence>
<dbReference type="InterPro" id="IPR000847">
    <property type="entry name" value="LysR_HTH_N"/>
</dbReference>
<evidence type="ECO:0000313" key="7">
    <source>
        <dbReference type="Proteomes" id="UP000318297"/>
    </source>
</evidence>
<comment type="caution">
    <text evidence="6">The sequence shown here is derived from an EMBL/GenBank/DDBJ whole genome shotgun (WGS) entry which is preliminary data.</text>
</comment>
<dbReference type="RefSeq" id="WP_170226608.1">
    <property type="nucleotide sequence ID" value="NZ_VIVQ01000003.1"/>
</dbReference>
<dbReference type="InterPro" id="IPR005119">
    <property type="entry name" value="LysR_subst-bd"/>
</dbReference>
<dbReference type="PRINTS" id="PR00039">
    <property type="entry name" value="HTHLYSR"/>
</dbReference>
<keyword evidence="7" id="KW-1185">Reference proteome</keyword>
<dbReference type="Gene3D" id="1.10.10.10">
    <property type="entry name" value="Winged helix-like DNA-binding domain superfamily/Winged helix DNA-binding domain"/>
    <property type="match status" value="1"/>
</dbReference>
<evidence type="ECO:0000256" key="4">
    <source>
        <dbReference type="ARBA" id="ARBA00023163"/>
    </source>
</evidence>
<dbReference type="PROSITE" id="PS50931">
    <property type="entry name" value="HTH_LYSR"/>
    <property type="match status" value="1"/>
</dbReference>
<keyword evidence="3" id="KW-0238">DNA-binding</keyword>
<name>A0A561E1E0_9MICO</name>
<comment type="similarity">
    <text evidence="1">Belongs to the LysR transcriptional regulatory family.</text>
</comment>
<protein>
    <submittedName>
        <fullName evidence="6">Transcriptional regulator</fullName>
    </submittedName>
</protein>
<dbReference type="Gene3D" id="3.40.190.10">
    <property type="entry name" value="Periplasmic binding protein-like II"/>
    <property type="match status" value="2"/>
</dbReference>
<keyword evidence="2" id="KW-0805">Transcription regulation</keyword>
<dbReference type="SUPFAM" id="SSF53850">
    <property type="entry name" value="Periplasmic binding protein-like II"/>
    <property type="match status" value="1"/>
</dbReference>